<dbReference type="InterPro" id="IPR000866">
    <property type="entry name" value="AhpC/TSA"/>
</dbReference>
<dbReference type="InterPro" id="IPR050553">
    <property type="entry name" value="Thioredoxin_ResA/DsbE_sf"/>
</dbReference>
<feature type="transmembrane region" description="Helical" evidence="2">
    <location>
        <begin position="107"/>
        <end position="127"/>
    </location>
</feature>
<dbReference type="PROSITE" id="PS00194">
    <property type="entry name" value="THIOREDOXIN_1"/>
    <property type="match status" value="1"/>
</dbReference>
<dbReference type="PANTHER" id="PTHR42852:SF18">
    <property type="entry name" value="CHROMOSOME UNDETERMINED SCAFFOLD_47, WHOLE GENOME SHOTGUN SEQUENCE"/>
    <property type="match status" value="1"/>
</dbReference>
<evidence type="ECO:0000313" key="4">
    <source>
        <dbReference type="EMBL" id="GAA0539854.1"/>
    </source>
</evidence>
<reference evidence="4 5" key="1">
    <citation type="journal article" date="2019" name="Int. J. Syst. Evol. Microbiol.">
        <title>The Global Catalogue of Microorganisms (GCM) 10K type strain sequencing project: providing services to taxonomists for standard genome sequencing and annotation.</title>
        <authorList>
            <consortium name="The Broad Institute Genomics Platform"/>
            <consortium name="The Broad Institute Genome Sequencing Center for Infectious Disease"/>
            <person name="Wu L."/>
            <person name="Ma J."/>
        </authorList>
    </citation>
    <scope>NUCLEOTIDE SEQUENCE [LARGE SCALE GENOMIC DNA]</scope>
    <source>
        <strain evidence="4 5">JCM 14331</strain>
    </source>
</reference>
<sequence length="267" mass="29344">MLSISIGPLSLPVPMLLLFVAVVLGLGVARFVSRGQQQSASDVLLIILVVALLFGRLVFILRFADSYQTMWQMLDIRDRGIDISTTIMAAMVLLFTQVKRLPELKTALVSGAACTLICYAAGSAWLYSQQQQQVLADIQLETLSGDQAVLADMAQGKPVVLNIWASWCPPCRREMPLLLNTQQQAADISVIMLNLQESRTTVAKYLRNHQLNFQQVLLDKQGDVARYYGALGLPATLFFRADGSLSSVHFGELSQATLQQGIDTTLN</sequence>
<dbReference type="InterPro" id="IPR013766">
    <property type="entry name" value="Thioredoxin_domain"/>
</dbReference>
<accession>A0ABN1DC88</accession>
<proteinExistence type="predicted"/>
<keyword evidence="2" id="KW-0472">Membrane</keyword>
<organism evidence="4 5">
    <name type="scientific">Rheinheimera aquimaris</name>
    <dbReference type="NCBI Taxonomy" id="412437"/>
    <lineage>
        <taxon>Bacteria</taxon>
        <taxon>Pseudomonadati</taxon>
        <taxon>Pseudomonadota</taxon>
        <taxon>Gammaproteobacteria</taxon>
        <taxon>Chromatiales</taxon>
        <taxon>Chromatiaceae</taxon>
        <taxon>Rheinheimera</taxon>
    </lineage>
</organism>
<evidence type="ECO:0000313" key="5">
    <source>
        <dbReference type="Proteomes" id="UP001501169"/>
    </source>
</evidence>
<dbReference type="Pfam" id="PF00578">
    <property type="entry name" value="AhpC-TSA"/>
    <property type="match status" value="1"/>
</dbReference>
<feature type="transmembrane region" description="Helical" evidence="2">
    <location>
        <begin position="44"/>
        <end position="64"/>
    </location>
</feature>
<dbReference type="InterPro" id="IPR036249">
    <property type="entry name" value="Thioredoxin-like_sf"/>
</dbReference>
<keyword evidence="5" id="KW-1185">Reference proteome</keyword>
<gene>
    <name evidence="4" type="ORF">GCM10009098_04240</name>
</gene>
<dbReference type="RefSeq" id="WP_226765668.1">
    <property type="nucleotide sequence ID" value="NZ_BAAAEO010000001.1"/>
</dbReference>
<comment type="caution">
    <text evidence="4">The sequence shown here is derived from an EMBL/GenBank/DDBJ whole genome shotgun (WGS) entry which is preliminary data.</text>
</comment>
<dbReference type="CDD" id="cd02966">
    <property type="entry name" value="TlpA_like_family"/>
    <property type="match status" value="1"/>
</dbReference>
<dbReference type="PROSITE" id="PS51352">
    <property type="entry name" value="THIOREDOXIN_2"/>
    <property type="match status" value="1"/>
</dbReference>
<keyword evidence="2" id="KW-1133">Transmembrane helix</keyword>
<dbReference type="EMBL" id="BAAAEO010000001">
    <property type="protein sequence ID" value="GAA0539854.1"/>
    <property type="molecule type" value="Genomic_DNA"/>
</dbReference>
<dbReference type="Gene3D" id="3.40.30.10">
    <property type="entry name" value="Glutaredoxin"/>
    <property type="match status" value="1"/>
</dbReference>
<feature type="transmembrane region" description="Helical" evidence="2">
    <location>
        <begin position="12"/>
        <end position="32"/>
    </location>
</feature>
<dbReference type="SUPFAM" id="SSF52833">
    <property type="entry name" value="Thioredoxin-like"/>
    <property type="match status" value="1"/>
</dbReference>
<dbReference type="PANTHER" id="PTHR42852">
    <property type="entry name" value="THIOL:DISULFIDE INTERCHANGE PROTEIN DSBE"/>
    <property type="match status" value="1"/>
</dbReference>
<evidence type="ECO:0000256" key="2">
    <source>
        <dbReference type="SAM" id="Phobius"/>
    </source>
</evidence>
<keyword evidence="1" id="KW-0676">Redox-active center</keyword>
<feature type="domain" description="Thioredoxin" evidence="3">
    <location>
        <begin position="129"/>
        <end position="267"/>
    </location>
</feature>
<keyword evidence="2" id="KW-0812">Transmembrane</keyword>
<name>A0ABN1DC88_9GAMM</name>
<evidence type="ECO:0000259" key="3">
    <source>
        <dbReference type="PROSITE" id="PS51352"/>
    </source>
</evidence>
<evidence type="ECO:0000256" key="1">
    <source>
        <dbReference type="ARBA" id="ARBA00023284"/>
    </source>
</evidence>
<protein>
    <submittedName>
        <fullName evidence="4">TlpA disulfide reductase family protein</fullName>
    </submittedName>
</protein>
<dbReference type="InterPro" id="IPR017937">
    <property type="entry name" value="Thioredoxin_CS"/>
</dbReference>
<dbReference type="Proteomes" id="UP001501169">
    <property type="component" value="Unassembled WGS sequence"/>
</dbReference>